<feature type="region of interest" description="Disordered" evidence="2">
    <location>
        <begin position="41"/>
        <end position="64"/>
    </location>
</feature>
<feature type="region of interest" description="Disordered" evidence="2">
    <location>
        <begin position="1514"/>
        <end position="1538"/>
    </location>
</feature>
<feature type="compositionally biased region" description="Acidic residues" evidence="2">
    <location>
        <begin position="1091"/>
        <end position="1113"/>
    </location>
</feature>
<feature type="compositionally biased region" description="Basic and acidic residues" evidence="2">
    <location>
        <begin position="863"/>
        <end position="879"/>
    </location>
</feature>
<feature type="compositionally biased region" description="Basic and acidic residues" evidence="2">
    <location>
        <begin position="567"/>
        <end position="580"/>
    </location>
</feature>
<feature type="compositionally biased region" description="Acidic residues" evidence="2">
    <location>
        <begin position="814"/>
        <end position="826"/>
    </location>
</feature>
<feature type="region of interest" description="Disordered" evidence="2">
    <location>
        <begin position="153"/>
        <end position="207"/>
    </location>
</feature>
<feature type="region of interest" description="Disordered" evidence="2">
    <location>
        <begin position="380"/>
        <end position="402"/>
    </location>
</feature>
<evidence type="ECO:0000256" key="1">
    <source>
        <dbReference type="SAM" id="Coils"/>
    </source>
</evidence>
<feature type="region of interest" description="Disordered" evidence="2">
    <location>
        <begin position="682"/>
        <end position="703"/>
    </location>
</feature>
<keyword evidence="1" id="KW-0175">Coiled coil</keyword>
<feature type="compositionally biased region" description="Basic and acidic residues" evidence="2">
    <location>
        <begin position="1007"/>
        <end position="1028"/>
    </location>
</feature>
<feature type="compositionally biased region" description="Acidic residues" evidence="2">
    <location>
        <begin position="1029"/>
        <end position="1041"/>
    </location>
</feature>
<feature type="compositionally biased region" description="Acidic residues" evidence="2">
    <location>
        <begin position="1226"/>
        <end position="1238"/>
    </location>
</feature>
<sequence length="1643" mass="178023">MRYSSSHLVFCLLFSLIASDSSVFAEGIRLLGPNGDVQQILSDSGTPNSSSELNNSGSPSRYFGPTTRNQTLWSVASQVRPDNSVTVQQTLLALFQLNPQAFEDQNIHQLIPGSRLRIPSLNQISALSTQQAITVMAADKAKLTGQYPANLTQTNTASVAPSPPSSEATPVEKAPETRADVTPQAQPQAQTESPAPEISKPETPAPAEPAVNLATVEANSAKPVPVLAMTQTNDTGSTVLSTDQSQELQSLTEKNHQLRVMLANVQHELAALQGDVNDKERIEKEVARILSEQREQQIDSQRLTPTTFDQFASSPWLVAAAAFIPGALLSALLLLILGRRKNEAEQVTETETQEKVQEAPVAEPAAEEALLLMPDEEADLDEAENEENTGDAEFDDLSDGINFNLDDEEEQFSDLDDELSQIEASNNGIGVNGDEAALGLKDMERALDEAGDELVLEEESQDASLALDDDFDLTGLDDDEQSLELSQDDLDDLLSSAAQEASDVDAVEQALDGAVASDDDIDQLLSQFEVSDDDSSLDPFALDDDDESNDSELESELDALAGFNESNTDKDQPTNDSRADDLDELEALAGLSELDEDDALAAELADSSDLLDDLLNEDALADDVSVDKERSDEASGNQDDDLDELEALAGLSDLDEDDALAAELADSSELLDDLLDDDALADDVSVDKERSDEASGNQDDDLDELEALAGLSDLDEDDALAAELADSSELLGDLLDDDALTDDVSVDKERSDEASGNQDDDLDELEALAGLSDLDEDEALAAELADSSELLDDLLDDDALTDDVSVDKERSDEASESIDDELDDLDALAGLSDLDEEDETSAADESLDDLLADDLLNDNTLTDDARGEEINVDEQRGDEASESIDDELDALAGLSDLDEEDETSAADESLDDLLAEDLLNDNALTDDVSDDDVRVDDARGEEINVDQQRGDEASESIDDELDDLDALAGHSDLDEEGETSAADESLDDLLAEDLLNDNALTDDTSDDDVRVDDARGEEINVDQQRGDEASESSDDELDELDALAGLSDEVNDVDRDELTDSRTDDLELVDEALDAPVPESVSPEATMTEPDSPEPDAVPDDSKEETDGFEDERELAQQALDDESIDSADELADEESLLSSLLSEPDEESDTRKSAEENTALDEQNIQSLLDDPNSDSDPELDGDHDSPQASEPEEAQSEVEPAKPFNRNEFIDDLQQVAPQKDALLDEDFNVPDEESNDALATSSQRDASLDLPENEFGKPSDDDWQFDDVDLDSLLASEPQEARAGDTEQERTDSQDDPVVDQVDSNEEKGSVAEHSESDTSSSDPQASLDEEEQPVGYTDEEVLSDDDLFSAKDSFDELDEPDFDAKAIADNLVNEGEEPVGFSDDEVLSDDALFSAIEDAELDFEPDARQATTSTAVDSEEQDALFDMFESDQAYTSKDVEQFDEKAMANLLSEDAEPAEFDLKALDDGGSSAGMDFDAMLEMGEDWSGFNNSESEPPLDDDEQAIWADSEALKQPEIQQEDWHKQDSVSSSPKQKYMTIDELMAQVEAEEAEDATTVDDELQLNVGLSDFPDVIGELDEEDVDLNAEAAGKLDLAKIYIEMNDDQGAKKLLEEAIVDGNDGIRREAKSLIDYLNDRSYE</sequence>
<feature type="compositionally biased region" description="Basic and acidic residues" evidence="2">
    <location>
        <begin position="1052"/>
        <end position="1065"/>
    </location>
</feature>
<evidence type="ECO:0000256" key="3">
    <source>
        <dbReference type="SAM" id="SignalP"/>
    </source>
</evidence>
<feature type="compositionally biased region" description="Acidic residues" evidence="2">
    <location>
        <begin position="1264"/>
        <end position="1273"/>
    </location>
</feature>
<evidence type="ECO:0000256" key="2">
    <source>
        <dbReference type="SAM" id="MobiDB-lite"/>
    </source>
</evidence>
<feature type="compositionally biased region" description="Acidic residues" evidence="2">
    <location>
        <begin position="1120"/>
        <end position="1136"/>
    </location>
</feature>
<feature type="region of interest" description="Disordered" evidence="2">
    <location>
        <begin position="455"/>
        <end position="476"/>
    </location>
</feature>
<evidence type="ECO:0000313" key="4">
    <source>
        <dbReference type="EMBL" id="XDK25978.1"/>
    </source>
</evidence>
<feature type="compositionally biased region" description="Acidic residues" evidence="2">
    <location>
        <begin position="1331"/>
        <end position="1351"/>
    </location>
</feature>
<feature type="region of interest" description="Disordered" evidence="2">
    <location>
        <begin position="789"/>
        <end position="887"/>
    </location>
</feature>
<feature type="signal peptide" evidence="3">
    <location>
        <begin position="1"/>
        <end position="25"/>
    </location>
</feature>
<feature type="compositionally biased region" description="Acidic residues" evidence="2">
    <location>
        <begin position="530"/>
        <end position="557"/>
    </location>
</feature>
<dbReference type="InterPro" id="IPR020012">
    <property type="entry name" value="LysM_FimV"/>
</dbReference>
<feature type="chain" id="PRO_5044231324" evidence="3">
    <location>
        <begin position="26"/>
        <end position="1643"/>
    </location>
</feature>
<gene>
    <name evidence="4" type="ORF">AB0763_04885</name>
</gene>
<feature type="compositionally biased region" description="Acidic residues" evidence="2">
    <location>
        <begin position="380"/>
        <end position="398"/>
    </location>
</feature>
<feature type="region of interest" description="Disordered" evidence="2">
    <location>
        <begin position="921"/>
        <end position="984"/>
    </location>
</feature>
<proteinExistence type="predicted"/>
<feature type="compositionally biased region" description="Acidic residues" evidence="2">
    <location>
        <begin position="789"/>
        <end position="801"/>
    </location>
</feature>
<feature type="compositionally biased region" description="Basic and acidic residues" evidence="2">
    <location>
        <begin position="1282"/>
        <end position="1296"/>
    </location>
</feature>
<feature type="region of interest" description="Disordered" evidence="2">
    <location>
        <begin position="529"/>
        <end position="580"/>
    </location>
</feature>
<reference evidence="4" key="1">
    <citation type="submission" date="2024-07" db="EMBL/GenBank/DDBJ databases">
        <title>Genome Analysis of a Potential Novel Vibrio Species Secreting pH- and Thermo-stable Alginate Lyase and its Application in Producing Alginate Oligosaccharides.</title>
        <authorList>
            <person name="Huang H."/>
            <person name="Bao K."/>
        </authorList>
    </citation>
    <scope>NUCLEOTIDE SEQUENCE</scope>
    <source>
        <strain evidence="4">HB236076</strain>
    </source>
</reference>
<name>A0AB39HFT0_9VIBR</name>
<keyword evidence="3" id="KW-0732">Signal</keyword>
<feature type="compositionally biased region" description="Polar residues" evidence="2">
    <location>
        <begin position="183"/>
        <end position="193"/>
    </location>
</feature>
<accession>A0AB39HFT0</accession>
<feature type="coiled-coil region" evidence="1">
    <location>
        <begin position="248"/>
        <end position="282"/>
    </location>
</feature>
<feature type="region of interest" description="Disordered" evidence="2">
    <location>
        <begin position="731"/>
        <end position="763"/>
    </location>
</feature>
<feature type="compositionally biased region" description="Acidic residues" evidence="2">
    <location>
        <begin position="953"/>
        <end position="965"/>
    </location>
</feature>
<dbReference type="RefSeq" id="WP_368643873.1">
    <property type="nucleotide sequence ID" value="NZ_CP162601.1"/>
</dbReference>
<organism evidence="4">
    <name type="scientific">Vibrio sp. HB236076</name>
    <dbReference type="NCBI Taxonomy" id="3232307"/>
    <lineage>
        <taxon>Bacteria</taxon>
        <taxon>Pseudomonadati</taxon>
        <taxon>Pseudomonadota</taxon>
        <taxon>Gammaproteobacteria</taxon>
        <taxon>Vibrionales</taxon>
        <taxon>Vibrionaceae</taxon>
        <taxon>Vibrio</taxon>
    </lineage>
</organism>
<feature type="compositionally biased region" description="Basic and acidic residues" evidence="2">
    <location>
        <begin position="1308"/>
        <end position="1320"/>
    </location>
</feature>
<feature type="region of interest" description="Disordered" evidence="2">
    <location>
        <begin position="620"/>
        <end position="643"/>
    </location>
</feature>
<feature type="compositionally biased region" description="Acidic residues" evidence="2">
    <location>
        <begin position="833"/>
        <end position="856"/>
    </location>
</feature>
<feature type="region of interest" description="Disordered" evidence="2">
    <location>
        <begin position="996"/>
        <end position="1364"/>
    </location>
</feature>
<dbReference type="NCBIfam" id="TIGR03505">
    <property type="entry name" value="FimV_core"/>
    <property type="match status" value="1"/>
</dbReference>
<feature type="compositionally biased region" description="Low complexity" evidence="2">
    <location>
        <begin position="48"/>
        <end position="60"/>
    </location>
</feature>
<protein>
    <submittedName>
        <fullName evidence="4">FimV/HubP family polar landmark protein</fullName>
    </submittedName>
</protein>
<dbReference type="KEGG" id="vih:AB0763_04885"/>
<feature type="compositionally biased region" description="Low complexity" evidence="2">
    <location>
        <begin position="156"/>
        <end position="172"/>
    </location>
</feature>
<feature type="compositionally biased region" description="Basic and acidic residues" evidence="2">
    <location>
        <begin position="931"/>
        <end position="952"/>
    </location>
</feature>
<dbReference type="EMBL" id="CP162601">
    <property type="protein sequence ID" value="XDK25978.1"/>
    <property type="molecule type" value="Genomic_DNA"/>
</dbReference>